<evidence type="ECO:0000313" key="3">
    <source>
        <dbReference type="Proteomes" id="UP000011518"/>
    </source>
</evidence>
<evidence type="ECO:0000256" key="1">
    <source>
        <dbReference type="SAM" id="MobiDB-lite"/>
    </source>
</evidence>
<dbReference type="InParanoid" id="L9JFH4"/>
<sequence length="129" mass="14682">MLTKHNCCHGEHSRLSQQQRTGAKYSQGLPRNSVQEPIKSCSQNSEKHRYPVSRQIKPNGEFRKQSHKQMEQEGSMVPGDVTKAVQFILTWVDIWRQLSDYSALASQHLHCSGSSNMEDADQPCEELKA</sequence>
<feature type="compositionally biased region" description="Polar residues" evidence="1">
    <location>
        <begin position="29"/>
        <end position="44"/>
    </location>
</feature>
<feature type="compositionally biased region" description="Basic and acidic residues" evidence="1">
    <location>
        <begin position="60"/>
        <end position="71"/>
    </location>
</feature>
<organism evidence="2 3">
    <name type="scientific">Tupaia chinensis</name>
    <name type="common">Chinese tree shrew</name>
    <name type="synonym">Tupaia belangeri chinensis</name>
    <dbReference type="NCBI Taxonomy" id="246437"/>
    <lineage>
        <taxon>Eukaryota</taxon>
        <taxon>Metazoa</taxon>
        <taxon>Chordata</taxon>
        <taxon>Craniata</taxon>
        <taxon>Vertebrata</taxon>
        <taxon>Euteleostomi</taxon>
        <taxon>Mammalia</taxon>
        <taxon>Eutheria</taxon>
        <taxon>Euarchontoglires</taxon>
        <taxon>Scandentia</taxon>
        <taxon>Tupaiidae</taxon>
        <taxon>Tupaia</taxon>
    </lineage>
</organism>
<accession>L9JFH4</accession>
<keyword evidence="3" id="KW-1185">Reference proteome</keyword>
<proteinExistence type="predicted"/>
<feature type="region of interest" description="Disordered" evidence="1">
    <location>
        <begin position="1"/>
        <end position="77"/>
    </location>
</feature>
<dbReference type="Proteomes" id="UP000011518">
    <property type="component" value="Unassembled WGS sequence"/>
</dbReference>
<dbReference type="AlphaFoldDB" id="L9JFH4"/>
<reference evidence="3" key="2">
    <citation type="journal article" date="2013" name="Nat. Commun.">
        <title>Genome of the Chinese tree shrew.</title>
        <authorList>
            <person name="Fan Y."/>
            <person name="Huang Z.Y."/>
            <person name="Cao C.C."/>
            <person name="Chen C.S."/>
            <person name="Chen Y.X."/>
            <person name="Fan D.D."/>
            <person name="He J."/>
            <person name="Hou H.L."/>
            <person name="Hu L."/>
            <person name="Hu X.T."/>
            <person name="Jiang X.T."/>
            <person name="Lai R."/>
            <person name="Lang Y.S."/>
            <person name="Liang B."/>
            <person name="Liao S.G."/>
            <person name="Mu D."/>
            <person name="Ma Y.Y."/>
            <person name="Niu Y.Y."/>
            <person name="Sun X.Q."/>
            <person name="Xia J.Q."/>
            <person name="Xiao J."/>
            <person name="Xiong Z.Q."/>
            <person name="Xu L."/>
            <person name="Yang L."/>
            <person name="Zhang Y."/>
            <person name="Zhao W."/>
            <person name="Zhao X.D."/>
            <person name="Zheng Y.T."/>
            <person name="Zhou J.M."/>
            <person name="Zhu Y.B."/>
            <person name="Zhang G.J."/>
            <person name="Wang J."/>
            <person name="Yao Y.G."/>
        </authorList>
    </citation>
    <scope>NUCLEOTIDE SEQUENCE [LARGE SCALE GENOMIC DNA]</scope>
</reference>
<reference evidence="3" key="1">
    <citation type="submission" date="2012-07" db="EMBL/GenBank/DDBJ databases">
        <title>Genome of the Chinese tree shrew, a rising model animal genetically related to primates.</title>
        <authorList>
            <person name="Zhang G."/>
            <person name="Fan Y."/>
            <person name="Yao Y."/>
            <person name="Huang Z."/>
        </authorList>
    </citation>
    <scope>NUCLEOTIDE SEQUENCE [LARGE SCALE GENOMIC DNA]</scope>
</reference>
<evidence type="ECO:0000313" key="2">
    <source>
        <dbReference type="EMBL" id="ELW49093.1"/>
    </source>
</evidence>
<dbReference type="EMBL" id="KB321004">
    <property type="protein sequence ID" value="ELW49093.1"/>
    <property type="molecule type" value="Genomic_DNA"/>
</dbReference>
<name>L9JFH4_TUPCH</name>
<gene>
    <name evidence="2" type="ORF">TREES_T100010978</name>
</gene>
<protein>
    <submittedName>
        <fullName evidence="2">Uncharacterized protein</fullName>
    </submittedName>
</protein>